<comment type="similarity">
    <text evidence="1">Belongs to the bacterial reverse transcriptase family.</text>
</comment>
<dbReference type="PANTHER" id="PTHR34047">
    <property type="entry name" value="NUCLEAR INTRON MATURASE 1, MITOCHONDRIAL-RELATED"/>
    <property type="match status" value="1"/>
</dbReference>
<dbReference type="InterPro" id="IPR043502">
    <property type="entry name" value="DNA/RNA_pol_sf"/>
</dbReference>
<comment type="caution">
    <text evidence="3">The sequence shown here is derived from an EMBL/GenBank/DDBJ whole genome shotgun (WGS) entry which is preliminary data.</text>
</comment>
<evidence type="ECO:0000313" key="3">
    <source>
        <dbReference type="EMBL" id="PZN82863.1"/>
    </source>
</evidence>
<feature type="domain" description="Reverse transcriptase" evidence="2">
    <location>
        <begin position="1"/>
        <end position="267"/>
    </location>
</feature>
<name>A0A2W4RIG5_9GAMM</name>
<protein>
    <submittedName>
        <fullName evidence="3">RNA-dependent DNA polymerase</fullName>
    </submittedName>
</protein>
<dbReference type="Pfam" id="PF00078">
    <property type="entry name" value="RVT_1"/>
    <property type="match status" value="1"/>
</dbReference>
<proteinExistence type="inferred from homology"/>
<dbReference type="AlphaFoldDB" id="A0A2W4RIG5"/>
<organism evidence="3 4">
    <name type="scientific">Candidatus Methylumidiphilus alinenensis</name>
    <dbReference type="NCBI Taxonomy" id="2202197"/>
    <lineage>
        <taxon>Bacteria</taxon>
        <taxon>Pseudomonadati</taxon>
        <taxon>Pseudomonadota</taxon>
        <taxon>Gammaproteobacteria</taxon>
        <taxon>Methylococcales</taxon>
        <taxon>Candidatus Methylumidiphilus</taxon>
    </lineage>
</organism>
<accession>A0A2W4RIG5</accession>
<dbReference type="EMBL" id="QJPH01000200">
    <property type="protein sequence ID" value="PZN82863.1"/>
    <property type="molecule type" value="Genomic_DNA"/>
</dbReference>
<evidence type="ECO:0000313" key="4">
    <source>
        <dbReference type="Proteomes" id="UP000249396"/>
    </source>
</evidence>
<reference evidence="3 4" key="1">
    <citation type="journal article" date="2018" name="Aquat. Microb. Ecol.">
        <title>Gammaproteobacterial methanotrophs dominate.</title>
        <authorList>
            <person name="Rissanen A.J."/>
            <person name="Saarenheimo J."/>
            <person name="Tiirola M."/>
            <person name="Peura S."/>
            <person name="Aalto S.L."/>
            <person name="Karvinen A."/>
            <person name="Nykanen H."/>
        </authorList>
    </citation>
    <scope>NUCLEOTIDE SEQUENCE [LARGE SCALE GENOMIC DNA]</scope>
    <source>
        <strain evidence="3">AMbin10</strain>
    </source>
</reference>
<dbReference type="PANTHER" id="PTHR34047:SF8">
    <property type="entry name" value="PROTEIN YKFC"/>
    <property type="match status" value="1"/>
</dbReference>
<dbReference type="InterPro" id="IPR000477">
    <property type="entry name" value="RT_dom"/>
</dbReference>
<evidence type="ECO:0000259" key="2">
    <source>
        <dbReference type="PROSITE" id="PS50878"/>
    </source>
</evidence>
<dbReference type="PROSITE" id="PS50878">
    <property type="entry name" value="RT_POL"/>
    <property type="match status" value="1"/>
</dbReference>
<dbReference type="CDD" id="cd01651">
    <property type="entry name" value="RT_G2_intron"/>
    <property type="match status" value="1"/>
</dbReference>
<dbReference type="Proteomes" id="UP000249396">
    <property type="component" value="Unassembled WGS sequence"/>
</dbReference>
<gene>
    <name evidence="3" type="ORF">DM484_05695</name>
</gene>
<dbReference type="SUPFAM" id="SSF56672">
    <property type="entry name" value="DNA/RNA polymerases"/>
    <property type="match status" value="1"/>
</dbReference>
<sequence>MHRHRIELADIAAWDNLLLAVWKAARGKRQRPDVACFLSDLDGRLQCLAEDILLGSVPYGRYRSFHIHDPKQRLIHAACFEDRVLHHAIMNLAEPVFERGLVPATFACRPGKGVHRAVIQVQQNLRRFPWFVKVDVDGYFPSIDHRLLFELLQRRFKGSDFLCLLWRIIDSYHATVGKGLPIGSLTSQHFANHYLNGADRFLQNDPQVCAMVRYMDDIIWWCADKTTAKQTLAKLLEYMEGQLSLQIKPTTQTNRSARGVTYCGFRILPGTVRLTPRKKYRYRVLRDKWEAAWLDGKIDSRTLQQAYAAVHAITLHTDSRSWRQRNLQLHPSRVI</sequence>
<dbReference type="InterPro" id="IPR051083">
    <property type="entry name" value="GrpII_Intron_Splice-Mob/Def"/>
</dbReference>
<evidence type="ECO:0000256" key="1">
    <source>
        <dbReference type="ARBA" id="ARBA00034120"/>
    </source>
</evidence>